<evidence type="ECO:0000256" key="2">
    <source>
        <dbReference type="ARBA" id="ARBA00023125"/>
    </source>
</evidence>
<dbReference type="InterPro" id="IPR009061">
    <property type="entry name" value="DNA-bd_dom_put_sf"/>
</dbReference>
<gene>
    <name evidence="5" type="ORF">KSB_54220</name>
</gene>
<evidence type="ECO:0000313" key="5">
    <source>
        <dbReference type="EMBL" id="GHO56947.1"/>
    </source>
</evidence>
<name>A0ABQ3UW87_9CHLR</name>
<evidence type="ECO:0000256" key="3">
    <source>
        <dbReference type="ARBA" id="ARBA00023163"/>
    </source>
</evidence>
<dbReference type="EMBL" id="BNJG01000002">
    <property type="protein sequence ID" value="GHO56947.1"/>
    <property type="molecule type" value="Genomic_DNA"/>
</dbReference>
<sequence>MRIGELSRLTGASMRSLRHYESRGLIKAARLENGYRDYDESVIEQIRAIQLYLGLGLNTDEIGRLFTCESLGKRRDVDVKPGECGKNVLNLYTKKIQAIDAEMQALANIKSRLMVRVNLIQGEIATIVES</sequence>
<dbReference type="Pfam" id="PF13411">
    <property type="entry name" value="MerR_1"/>
    <property type="match status" value="1"/>
</dbReference>
<comment type="caution">
    <text evidence="5">The sequence shown here is derived from an EMBL/GenBank/DDBJ whole genome shotgun (WGS) entry which is preliminary data.</text>
</comment>
<dbReference type="RefSeq" id="WP_201373395.1">
    <property type="nucleotide sequence ID" value="NZ_BNJG01000002.1"/>
</dbReference>
<dbReference type="PANTHER" id="PTHR30204">
    <property type="entry name" value="REDOX-CYCLING DRUG-SENSING TRANSCRIPTIONAL ACTIVATOR SOXR"/>
    <property type="match status" value="1"/>
</dbReference>
<dbReference type="SMART" id="SM00422">
    <property type="entry name" value="HTH_MERR"/>
    <property type="match status" value="1"/>
</dbReference>
<dbReference type="PROSITE" id="PS50937">
    <property type="entry name" value="HTH_MERR_2"/>
    <property type="match status" value="1"/>
</dbReference>
<evidence type="ECO:0000313" key="6">
    <source>
        <dbReference type="Proteomes" id="UP000654345"/>
    </source>
</evidence>
<dbReference type="SUPFAM" id="SSF46955">
    <property type="entry name" value="Putative DNA-binding domain"/>
    <property type="match status" value="1"/>
</dbReference>
<keyword evidence="3" id="KW-0804">Transcription</keyword>
<evidence type="ECO:0000259" key="4">
    <source>
        <dbReference type="PROSITE" id="PS50937"/>
    </source>
</evidence>
<keyword evidence="2" id="KW-0238">DNA-binding</keyword>
<evidence type="ECO:0000256" key="1">
    <source>
        <dbReference type="ARBA" id="ARBA00023015"/>
    </source>
</evidence>
<organism evidence="5 6">
    <name type="scientific">Ktedonobacter robiniae</name>
    <dbReference type="NCBI Taxonomy" id="2778365"/>
    <lineage>
        <taxon>Bacteria</taxon>
        <taxon>Bacillati</taxon>
        <taxon>Chloroflexota</taxon>
        <taxon>Ktedonobacteria</taxon>
        <taxon>Ktedonobacterales</taxon>
        <taxon>Ktedonobacteraceae</taxon>
        <taxon>Ktedonobacter</taxon>
    </lineage>
</organism>
<feature type="domain" description="HTH merR-type" evidence="4">
    <location>
        <begin position="1"/>
        <end position="68"/>
    </location>
</feature>
<reference evidence="5 6" key="1">
    <citation type="journal article" date="2021" name="Int. J. Syst. Evol. Microbiol.">
        <title>Reticulibacter mediterranei gen. nov., sp. nov., within the new family Reticulibacteraceae fam. nov., and Ktedonospora formicarum gen. nov., sp. nov., Ktedonobacter robiniae sp. nov., Dictyobacter formicarum sp. nov. and Dictyobacter arantiisoli sp. nov., belonging to the class Ktedonobacteria.</title>
        <authorList>
            <person name="Yabe S."/>
            <person name="Zheng Y."/>
            <person name="Wang C.M."/>
            <person name="Sakai Y."/>
            <person name="Abe K."/>
            <person name="Yokota A."/>
            <person name="Donadio S."/>
            <person name="Cavaletti L."/>
            <person name="Monciardini P."/>
        </authorList>
    </citation>
    <scope>NUCLEOTIDE SEQUENCE [LARGE SCALE GENOMIC DNA]</scope>
    <source>
        <strain evidence="5 6">SOSP1-30</strain>
    </source>
</reference>
<protein>
    <submittedName>
        <fullName evidence="5">MerR family transcriptional regulator</fullName>
    </submittedName>
</protein>
<keyword evidence="1" id="KW-0805">Transcription regulation</keyword>
<dbReference type="InterPro" id="IPR000551">
    <property type="entry name" value="MerR-type_HTH_dom"/>
</dbReference>
<dbReference type="InterPro" id="IPR047057">
    <property type="entry name" value="MerR_fam"/>
</dbReference>
<dbReference type="PANTHER" id="PTHR30204:SF94">
    <property type="entry name" value="HEAVY METAL-DEPENDENT TRANSCRIPTIONAL REGULATOR HI_0293-RELATED"/>
    <property type="match status" value="1"/>
</dbReference>
<keyword evidence="6" id="KW-1185">Reference proteome</keyword>
<proteinExistence type="predicted"/>
<dbReference type="Proteomes" id="UP000654345">
    <property type="component" value="Unassembled WGS sequence"/>
</dbReference>
<dbReference type="PRINTS" id="PR00040">
    <property type="entry name" value="HTHMERR"/>
</dbReference>
<dbReference type="Gene3D" id="1.10.1660.10">
    <property type="match status" value="1"/>
</dbReference>
<accession>A0ABQ3UW87</accession>